<keyword evidence="2" id="KW-0732">Signal</keyword>
<evidence type="ECO:0000313" key="4">
    <source>
        <dbReference type="Proteomes" id="UP000178912"/>
    </source>
</evidence>
<dbReference type="OrthoDB" id="2251794at2759"/>
<evidence type="ECO:0000256" key="1">
    <source>
        <dbReference type="SAM" id="MobiDB-lite"/>
    </source>
</evidence>
<dbReference type="Proteomes" id="UP000178912">
    <property type="component" value="Unassembled WGS sequence"/>
</dbReference>
<feature type="signal peptide" evidence="2">
    <location>
        <begin position="1"/>
        <end position="20"/>
    </location>
</feature>
<sequence>MRLQFSLPLLGLVLTSIVLAASSSCQKDNCLRAFEGRNGGDKALSFCKTFTSGVSTATASLPVFIAQCTGSVVARASSACSCFVKTYVPQSTRSMSSTSSKPTTSPITPSTSKSSMSSTSSSTSAISTPSPTAPCLPRFSLEGASETAFNPTSTPISLTLSCNKLDTQNYTVFSSGDGSTDPFGTLVQGTNATESSLQIPGFSPGRYTITVVAFDTTGIPIIQYFSLLFGSITMPVIVVDESNAPVQNVTVTADATIYPGIKQVGVTDASGIVQFTNIYQTSIGLFTETADNKIGVNGVAGTSNTITIKLIPFRPASDTTKFNESDGITGWTGGVTKDIPLSKRDNVLVIGTNAQYNLQTAHAEPKVYPFTKSVYIKYKFQTAEVPGGYFGTQYNDYFIVTIRSNTGNMISESHSMNEMGLGAFDSAGNTKFFTLNMPVNPKTEWVQFDVGVSNVADAALDSQIIVAKLGDLTCDQCGSCETCPGDPMCQPTCVSPPLKSCAFYAGCAEATLQCGAGGYPLAYGQKNCLAFQADLTKYTPAGQDFIWNTMHCLQLALINIIKCGSTCDTAGNAAFDSHPKCYVDSGFCDLPVMDWYQVVKTVGTDLLGIKPIRQILQTGGTCASKKITEIDAEIDGYVQQAKNDMANAAVYLAKALVMKALRKFVQDLSNGVFPIPSL</sequence>
<dbReference type="PROSITE" id="PS51257">
    <property type="entry name" value="PROKAR_LIPOPROTEIN"/>
    <property type="match status" value="1"/>
</dbReference>
<organism evidence="3 4">
    <name type="scientific">Rhynchosporium agropyri</name>
    <dbReference type="NCBI Taxonomy" id="914238"/>
    <lineage>
        <taxon>Eukaryota</taxon>
        <taxon>Fungi</taxon>
        <taxon>Dikarya</taxon>
        <taxon>Ascomycota</taxon>
        <taxon>Pezizomycotina</taxon>
        <taxon>Leotiomycetes</taxon>
        <taxon>Helotiales</taxon>
        <taxon>Ploettnerulaceae</taxon>
        <taxon>Rhynchosporium</taxon>
    </lineage>
</organism>
<proteinExistence type="predicted"/>
<feature type="region of interest" description="Disordered" evidence="1">
    <location>
        <begin position="92"/>
        <end position="132"/>
    </location>
</feature>
<dbReference type="AlphaFoldDB" id="A0A1E1JWJ1"/>
<dbReference type="EMBL" id="FJUX01000004">
    <property type="protein sequence ID" value="CZS90010.1"/>
    <property type="molecule type" value="Genomic_DNA"/>
</dbReference>
<name>A0A1E1JWJ1_9HELO</name>
<evidence type="ECO:0000256" key="2">
    <source>
        <dbReference type="SAM" id="SignalP"/>
    </source>
</evidence>
<evidence type="ECO:0008006" key="5">
    <source>
        <dbReference type="Google" id="ProtNLM"/>
    </source>
</evidence>
<keyword evidence="4" id="KW-1185">Reference proteome</keyword>
<accession>A0A1E1JWJ1</accession>
<feature type="compositionally biased region" description="Low complexity" evidence="1">
    <location>
        <begin position="92"/>
        <end position="130"/>
    </location>
</feature>
<protein>
    <recommendedName>
        <fullName evidence="5">Extracellular membrane protein CFEM domain-containing protein</fullName>
    </recommendedName>
</protein>
<feature type="chain" id="PRO_5009445336" description="Extracellular membrane protein CFEM domain-containing protein" evidence="2">
    <location>
        <begin position="21"/>
        <end position="678"/>
    </location>
</feature>
<gene>
    <name evidence="3" type="ORF">RAG0_01158</name>
</gene>
<reference evidence="4" key="1">
    <citation type="submission" date="2016-03" db="EMBL/GenBank/DDBJ databases">
        <authorList>
            <person name="Guldener U."/>
        </authorList>
    </citation>
    <scope>NUCLEOTIDE SEQUENCE [LARGE SCALE GENOMIC DNA]</scope>
    <source>
        <strain evidence="4">04CH-RAC-A.6.1</strain>
    </source>
</reference>
<evidence type="ECO:0000313" key="3">
    <source>
        <dbReference type="EMBL" id="CZS90010.1"/>
    </source>
</evidence>